<dbReference type="RefSeq" id="WP_012784701.1">
    <property type="nucleotide sequence ID" value="NC_013131.1"/>
</dbReference>
<feature type="compositionally biased region" description="Acidic residues" evidence="2">
    <location>
        <begin position="885"/>
        <end position="906"/>
    </location>
</feature>
<dbReference type="Proteomes" id="UP000000851">
    <property type="component" value="Chromosome"/>
</dbReference>
<feature type="compositionally biased region" description="Low complexity" evidence="2">
    <location>
        <begin position="777"/>
        <end position="799"/>
    </location>
</feature>
<keyword evidence="3" id="KW-0812">Transmembrane</keyword>
<dbReference type="KEGG" id="cai:Caci_0454"/>
<evidence type="ECO:0000256" key="3">
    <source>
        <dbReference type="SAM" id="Phobius"/>
    </source>
</evidence>
<sequence length="949" mass="97367" precursor="true">MRTLTISRVVSGAFAVCVAVSGLLSGPTSHAAAAAAPQPTPKTNATQTASSPLTKTGTGAFSGMAVTVDKSQDLINEAIGISWTGAPTTLPRNNNTNFGADYLQIMQCWGDNPAGPDASQCEFGGTTLGGPTTRRLNNPQIPDPLLPPAVANDPNQEYEDFVPAPTAAPTSPYAPPAPVKDPSQIATSFDSSNTNEIPYARTYANGTGHVYFQLDTVRESPALGCGQPVADPAAPGGARIEPCWLVVVPRGTLEADGKTTVDGTNIVLQTSPLSPTNWANRIVFPLTFQPAASACAIGANEVQIGGDEMLAEAIKSWEPGLCAHNPKAPFSFSQIGGDAARLQLASPSPGFQFLSKPVTSTPGTPLPSMLYAPAAISGLTISFYIQSQAVVPPPGQPPNPPAAQNGVQLTQLNLNARLVAKLVTQSYRWGVDSSIDTPQGAASDLAKQNPRDLTQDPEFLTLNPQFKGLSFAGGIPSIVVPFGNADAYTELWTWLKSDPAASEFLSGVADNTGKYGQPGYSGMVLNPNYLRTQFPIEDFPTTDPYCRPTVYQDPSHAGTRNQQSALCGLALHPYPVTMHDGVLNATKGSLGLRVSWSPNSANVGSWGPTPPQPDGQVAILVLADAPTAARYGLPAARLCDDRAGVPDPLLPPGQQPSADLDAHCVAPTTDSLLKGVAAAQPSPGAPTMLVPNPIPIDLGAYPLTTLTYAATAPSKLTKADGAHYADLLDYIASAGQIQGLDPGDLPPGYAPLPAALAAQTAAAAKLLRTAAGVPEAAPIGSAPSSSATSRPAAIVTPHAPSTPPPPRVPVQHPPLPKPTGPGPAVVVRGTMPASDLALSAGSTPAVPIGRIRFAVLICLLAAGASVLVGPGLLRVARQAAAEGAVDGEPDSSGESDEPGEPDEPDSPGEPADSPEPADPEALDAPDVPAPESPETNPSQDPSPSKGTGQ</sequence>
<keyword evidence="4" id="KW-0732">Signal</keyword>
<name>C7PX55_CATAD</name>
<keyword evidence="3" id="KW-1133">Transmembrane helix</keyword>
<dbReference type="STRING" id="479433.Caci_0454"/>
<feature type="compositionally biased region" description="Polar residues" evidence="2">
    <location>
        <begin position="184"/>
        <end position="193"/>
    </location>
</feature>
<keyword evidence="6" id="KW-1185">Reference proteome</keyword>
<dbReference type="PANTHER" id="PTHR13037">
    <property type="entry name" value="FORMIN"/>
    <property type="match status" value="1"/>
</dbReference>
<feature type="chain" id="PRO_5002981329" description="PBP domain-containing protein" evidence="4">
    <location>
        <begin position="32"/>
        <end position="949"/>
    </location>
</feature>
<dbReference type="OrthoDB" id="5107506at2"/>
<dbReference type="EMBL" id="CP001700">
    <property type="protein sequence ID" value="ACU69406.1"/>
    <property type="molecule type" value="Genomic_DNA"/>
</dbReference>
<gene>
    <name evidence="5" type="ordered locus">Caci_0454</name>
</gene>
<dbReference type="InParanoid" id="C7PX55"/>
<feature type="region of interest" description="Disordered" evidence="2">
    <location>
        <begin position="882"/>
        <end position="949"/>
    </location>
</feature>
<reference evidence="5 6" key="1">
    <citation type="journal article" date="2009" name="Stand. Genomic Sci.">
        <title>Complete genome sequence of Catenulispora acidiphila type strain (ID 139908).</title>
        <authorList>
            <person name="Copeland A."/>
            <person name="Lapidus A."/>
            <person name="Glavina Del Rio T."/>
            <person name="Nolan M."/>
            <person name="Lucas S."/>
            <person name="Chen F."/>
            <person name="Tice H."/>
            <person name="Cheng J.F."/>
            <person name="Bruce D."/>
            <person name="Goodwin L."/>
            <person name="Pitluck S."/>
            <person name="Mikhailova N."/>
            <person name="Pati A."/>
            <person name="Ivanova N."/>
            <person name="Mavromatis K."/>
            <person name="Chen A."/>
            <person name="Palaniappan K."/>
            <person name="Chain P."/>
            <person name="Land M."/>
            <person name="Hauser L."/>
            <person name="Chang Y.J."/>
            <person name="Jeffries C.D."/>
            <person name="Chertkov O."/>
            <person name="Brettin T."/>
            <person name="Detter J.C."/>
            <person name="Han C."/>
            <person name="Ali Z."/>
            <person name="Tindall B.J."/>
            <person name="Goker M."/>
            <person name="Bristow J."/>
            <person name="Eisen J.A."/>
            <person name="Markowitz V."/>
            <person name="Hugenholtz P."/>
            <person name="Kyrpides N.C."/>
            <person name="Klenk H.P."/>
        </authorList>
    </citation>
    <scope>NUCLEOTIDE SEQUENCE [LARGE SCALE GENOMIC DNA]</scope>
    <source>
        <strain evidence="6">DSM 44928 / JCM 14897 / NBRC 102108 / NRRL B-24433 / ID139908</strain>
    </source>
</reference>
<evidence type="ECO:0000256" key="4">
    <source>
        <dbReference type="SAM" id="SignalP"/>
    </source>
</evidence>
<evidence type="ECO:0000313" key="5">
    <source>
        <dbReference type="EMBL" id="ACU69406.1"/>
    </source>
</evidence>
<organism evidence="5 6">
    <name type="scientific">Catenulispora acidiphila (strain DSM 44928 / JCM 14897 / NBRC 102108 / NRRL B-24433 / ID139908)</name>
    <dbReference type="NCBI Taxonomy" id="479433"/>
    <lineage>
        <taxon>Bacteria</taxon>
        <taxon>Bacillati</taxon>
        <taxon>Actinomycetota</taxon>
        <taxon>Actinomycetes</taxon>
        <taxon>Catenulisporales</taxon>
        <taxon>Catenulisporaceae</taxon>
        <taxon>Catenulispora</taxon>
    </lineage>
</organism>
<feature type="compositionally biased region" description="Pro residues" evidence="2">
    <location>
        <begin position="800"/>
        <end position="821"/>
    </location>
</feature>
<accession>C7PX55</accession>
<feature type="region of interest" description="Disordered" evidence="2">
    <location>
        <begin position="151"/>
        <end position="193"/>
    </location>
</feature>
<feature type="compositionally biased region" description="Low complexity" evidence="2">
    <location>
        <begin position="32"/>
        <end position="49"/>
    </location>
</feature>
<dbReference type="HOGENOM" id="CLU_336414_0_0_11"/>
<evidence type="ECO:0000313" key="6">
    <source>
        <dbReference type="Proteomes" id="UP000000851"/>
    </source>
</evidence>
<feature type="transmembrane region" description="Helical" evidence="3">
    <location>
        <begin position="853"/>
        <end position="873"/>
    </location>
</feature>
<protein>
    <recommendedName>
        <fullName evidence="7">PBP domain-containing protein</fullName>
    </recommendedName>
</protein>
<evidence type="ECO:0008006" key="7">
    <source>
        <dbReference type="Google" id="ProtNLM"/>
    </source>
</evidence>
<dbReference type="eggNOG" id="COG3170">
    <property type="taxonomic scope" value="Bacteria"/>
</dbReference>
<feature type="signal peptide" evidence="4">
    <location>
        <begin position="1"/>
        <end position="31"/>
    </location>
</feature>
<evidence type="ECO:0000256" key="2">
    <source>
        <dbReference type="SAM" id="MobiDB-lite"/>
    </source>
</evidence>
<dbReference type="Gene3D" id="3.40.190.10">
    <property type="entry name" value="Periplasmic binding protein-like II"/>
    <property type="match status" value="1"/>
</dbReference>
<keyword evidence="3" id="KW-0472">Membrane</keyword>
<evidence type="ECO:0000256" key="1">
    <source>
        <dbReference type="ARBA" id="ARBA00022581"/>
    </source>
</evidence>
<dbReference type="PANTHER" id="PTHR13037:SF24">
    <property type="entry name" value="POLYCOMB PROTEIN PCL-RELATED"/>
    <property type="match status" value="1"/>
</dbReference>
<feature type="region of interest" description="Disordered" evidence="2">
    <location>
        <begin position="777"/>
        <end position="827"/>
    </location>
</feature>
<keyword evidence="1" id="KW-0945">Host-virus interaction</keyword>
<feature type="compositionally biased region" description="Polar residues" evidence="2">
    <location>
        <begin position="933"/>
        <end position="949"/>
    </location>
</feature>
<proteinExistence type="predicted"/>
<feature type="region of interest" description="Disordered" evidence="2">
    <location>
        <begin position="32"/>
        <end position="56"/>
    </location>
</feature>
<dbReference type="AlphaFoldDB" id="C7PX55"/>